<evidence type="ECO:0000259" key="6">
    <source>
        <dbReference type="PROSITE" id="PS51700"/>
    </source>
</evidence>
<protein>
    <recommendedName>
        <fullName evidence="2">separase</fullName>
        <ecNumber evidence="2">3.4.22.49</ecNumber>
    </recommendedName>
</protein>
<dbReference type="PANTHER" id="PTHR12792:SF0">
    <property type="entry name" value="SEPARIN"/>
    <property type="match status" value="1"/>
</dbReference>
<accession>A0A7M7JTM3</accession>
<dbReference type="Pfam" id="PF03568">
    <property type="entry name" value="Separin_C"/>
    <property type="match status" value="1"/>
</dbReference>
<feature type="domain" description="Peptidase C50" evidence="6">
    <location>
        <begin position="1686"/>
        <end position="1781"/>
    </location>
</feature>
<dbReference type="InterPro" id="IPR005314">
    <property type="entry name" value="Peptidase_C50"/>
</dbReference>
<name>A0A7M7JTM3_VARDE</name>
<feature type="compositionally biased region" description="Basic and acidic residues" evidence="5">
    <location>
        <begin position="1182"/>
        <end position="1192"/>
    </location>
</feature>
<sequence>MSSLSSRLGSALSGLDEDLPRRIHALLVPDPSNVNIIQHIVAHLGKSNLKDGVLANCVLAALESIVAVVTNSAVDNTSDVSTSRYSEEALNKAFVLGIPDDLMKAIVQVVSLLYRRRTEARQAAHICRCMARIMSQQPTKEQITYVVHILSNVCKKDADVPAEKCAYSQECALWFLWFCLLQPKFAGSLNVGVVDAHLAHWNMLSCTLLREWSSGLPPMKRCMATRLTCQLIRLASSCQLDTFRVLSSLKFPSDLHGVITCLGQRDLEGGLKAAQEASVVKEYGAILDYLSNVLVVRIEHGKKNLLQLADTTLALVRCLLAISEQPLDQALLLLRHVVYNRSVLNEEELPRLLKALCTLREHLPFNDPKHSVWKNEALAKVANNIANALKNCKEADQAQKLEETFVLIMCTLLPRFPESKDCLQLLRVVLMGIEIATSISPKNASSRLEPYLSPRCIGAVLELYGPDKVDPLVLVACETSLRKQDVFLFNQLSKMEPNRFKWLALELYALQRIGASKEVMDTVLAELRACRVKDQRLVDIITVISLRAKAQHHGDEVVDSVRTESSNESILIKGARKGIWLSVRLRQLSEKIKSEIDRSQKLLHEELNTRLKYVVKNIIHHTGQSFSFLGAFGSFKTVIKVVINKSLMWIFANYQELKTFDYWMLLATAIWDDLKLAAGFLAINGDTSNHFRILTITDVLLKATSAPKSVILENRLRIAEALVQARCVELAETVLIKIDNQIQAGIMLDCEDFFHLRYRLEMLRLWVKAEECGQEPPSPDRIEDLAKSVRVATIDKLRIYGLNRYYHGTALNRWGIIESGKRTAIDILESTSRNMKMCLEYLETRNPTVMTWEKLDVAFPMLSTECVKADALFDLGSMRETINVTTTSCSDGQVLFSLYFTLRHIERMLRIAIFFDRPIESKMKIVSDILDVKGDPLTKLSAQTVDEEPFKIKSSSTIPYHTAMYLKMRQIQDAKAERRMPAKEFVKFHKRQRHPTTCKCYLCYSLGIHVTLKKLDAITAHVTLEKYSCSEQCAETRLAKTLRVIMQTLSLDPPPEEILSLRAIGQKVKLRHAFSLSHGYALMGKYSEALLILSDAHSALQQAGTRHDRLEMELLKFEYSFNVNWSTALAHLGICTNEPVQLVPEPNYSLKTPAATKRPIVRAAPPRRRLPFSNETSIDAGEQSKAKSDVPKKKARVACLSKKTTAAVVNTDIEPEPETVSTNNETDDFEVTSSTSASYGTQGNSVIPTRKTRKQEAEDRPKFKPLDENSSRVTRTRRKIPVPRSHELAAPTTGIDDIICDDDLGLEDQFIKISLAERFNKSLEMDGDRAEKCFQTLIDAARPCMPVGKQVLLTNLFTNLAFLSAWRGHKDYFQFYLEKSLGVSVQLAGLNRGLKMVGHYEDGLLDSSYFDWLRPTVEFEERWYEKLWKWCDPGWSIVQVTAAFERAVTPSLIATRYQKGCDPQTVHINSNLDGQFQRAFIKEFEDIIVKNQISLKLVEKSKYWKLRESADRRLYEFFESLENQWMGCWKGMFLGKLKDETTQKFVLNLASMVKKWASKRKVKVDNELLITGLTALPLLSLEQLVTMLYRVIKPSLNSVEELQTLAADIQNQVRESQLLTKSSKRLPVILVLDRHLINMPFDSCHMYHDHDVTRMPCVGLVAAQAQLQRVRNAALSPAEAFTLADPYAGFYCINPGDDLPESERRFREDMSVLIKRWEGTLGKPMEREDFKRMLRSKSVYLYCGHGTGRQHMREQMENINIRAAALIMGCSSGRMRIVGQKMDTEGYALRLVLGGSPAVLGNLWDITDRDCDLFTYALLRTWLWKTWQDENQEHETGDELVLSRRRDTEIVTRAGLAAAVGYARSACKLKSLVGAAPVVWGLPCLSYSVK</sequence>
<feature type="compositionally biased region" description="Polar residues" evidence="5">
    <location>
        <begin position="1231"/>
        <end position="1247"/>
    </location>
</feature>
<dbReference type="EC" id="3.4.22.49" evidence="2"/>
<dbReference type="InParanoid" id="A0A7M7JTM3"/>
<evidence type="ECO:0000313" key="8">
    <source>
        <dbReference type="Proteomes" id="UP000594260"/>
    </source>
</evidence>
<dbReference type="RefSeq" id="XP_022657024.1">
    <property type="nucleotide sequence ID" value="XM_022801289.1"/>
</dbReference>
<feature type="compositionally biased region" description="Basic and acidic residues" evidence="5">
    <location>
        <begin position="1254"/>
        <end position="1270"/>
    </location>
</feature>
<organism evidence="7 8">
    <name type="scientific">Varroa destructor</name>
    <name type="common">Honeybee mite</name>
    <dbReference type="NCBI Taxonomy" id="109461"/>
    <lineage>
        <taxon>Eukaryota</taxon>
        <taxon>Metazoa</taxon>
        <taxon>Ecdysozoa</taxon>
        <taxon>Arthropoda</taxon>
        <taxon>Chelicerata</taxon>
        <taxon>Arachnida</taxon>
        <taxon>Acari</taxon>
        <taxon>Parasitiformes</taxon>
        <taxon>Mesostigmata</taxon>
        <taxon>Gamasina</taxon>
        <taxon>Dermanyssoidea</taxon>
        <taxon>Varroidae</taxon>
        <taxon>Varroa</taxon>
    </lineage>
</organism>
<dbReference type="GO" id="GO:0051307">
    <property type="term" value="P:meiotic chromosome separation"/>
    <property type="evidence" value="ECO:0007669"/>
    <property type="project" value="TreeGrafter"/>
</dbReference>
<comment type="catalytic activity">
    <reaction evidence="1">
        <text>All bonds known to be hydrolyzed by this endopeptidase have arginine in P1 and an acidic residue in P4. P6 is often occupied by an acidic residue or by a hydroxy-amino-acid residue, the phosphorylation of which enhances cleavage.</text>
        <dbReference type="EC" id="3.4.22.49"/>
    </reaction>
</comment>
<evidence type="ECO:0000256" key="2">
    <source>
        <dbReference type="ARBA" id="ARBA00012489"/>
    </source>
</evidence>
<evidence type="ECO:0000256" key="5">
    <source>
        <dbReference type="SAM" id="MobiDB-lite"/>
    </source>
</evidence>
<dbReference type="GO" id="GO:0005813">
    <property type="term" value="C:centrosome"/>
    <property type="evidence" value="ECO:0007669"/>
    <property type="project" value="TreeGrafter"/>
</dbReference>
<keyword evidence="8" id="KW-1185">Reference proteome</keyword>
<dbReference type="GeneID" id="111248630"/>
<dbReference type="KEGG" id="vde:111248630"/>
<evidence type="ECO:0000313" key="7">
    <source>
        <dbReference type="EnsemblMetazoa" id="XP_022657024"/>
    </source>
</evidence>
<dbReference type="Proteomes" id="UP000594260">
    <property type="component" value="Unplaced"/>
</dbReference>
<dbReference type="PROSITE" id="PS51700">
    <property type="entry name" value="SEPARIN"/>
    <property type="match status" value="1"/>
</dbReference>
<feature type="region of interest" description="Disordered" evidence="5">
    <location>
        <begin position="1166"/>
        <end position="1192"/>
    </location>
</feature>
<dbReference type="PANTHER" id="PTHR12792">
    <property type="entry name" value="EXTRA SPINDLE POLES 1-RELATED"/>
    <property type="match status" value="1"/>
</dbReference>
<evidence type="ECO:0000256" key="3">
    <source>
        <dbReference type="ARBA" id="ARBA00022801"/>
    </source>
</evidence>
<evidence type="ECO:0000256" key="4">
    <source>
        <dbReference type="ARBA" id="ARBA00022829"/>
    </source>
</evidence>
<reference evidence="7" key="1">
    <citation type="submission" date="2021-01" db="UniProtKB">
        <authorList>
            <consortium name="EnsemblMetazoa"/>
        </authorList>
    </citation>
    <scope>IDENTIFICATION</scope>
</reference>
<evidence type="ECO:0000256" key="1">
    <source>
        <dbReference type="ARBA" id="ARBA00000451"/>
    </source>
</evidence>
<dbReference type="GO" id="GO:0005737">
    <property type="term" value="C:cytoplasm"/>
    <property type="evidence" value="ECO:0007669"/>
    <property type="project" value="TreeGrafter"/>
</dbReference>
<proteinExistence type="predicted"/>
<keyword evidence="4" id="KW-0159">Chromosome partition</keyword>
<dbReference type="GO" id="GO:0072686">
    <property type="term" value="C:mitotic spindle"/>
    <property type="evidence" value="ECO:0007669"/>
    <property type="project" value="TreeGrafter"/>
</dbReference>
<dbReference type="GO" id="GO:0004197">
    <property type="term" value="F:cysteine-type endopeptidase activity"/>
    <property type="evidence" value="ECO:0007669"/>
    <property type="project" value="InterPro"/>
</dbReference>
<dbReference type="EnsemblMetazoa" id="XM_022801289">
    <property type="protein sequence ID" value="XP_022657024"/>
    <property type="gene ID" value="LOC111248630"/>
</dbReference>
<dbReference type="InterPro" id="IPR030397">
    <property type="entry name" value="SEPARIN_core_dom"/>
</dbReference>
<feature type="region of interest" description="Disordered" evidence="5">
    <location>
        <begin position="1216"/>
        <end position="1277"/>
    </location>
</feature>
<keyword evidence="3" id="KW-0378">Hydrolase</keyword>
<dbReference type="OrthoDB" id="10255632at2759"/>
<dbReference type="GO" id="GO:0006508">
    <property type="term" value="P:proteolysis"/>
    <property type="evidence" value="ECO:0007669"/>
    <property type="project" value="InterPro"/>
</dbReference>
<dbReference type="GO" id="GO:0005634">
    <property type="term" value="C:nucleus"/>
    <property type="evidence" value="ECO:0007669"/>
    <property type="project" value="InterPro"/>
</dbReference>